<accession>A0A382GVH8</accession>
<feature type="non-terminal residue" evidence="1">
    <location>
        <position position="37"/>
    </location>
</feature>
<reference evidence="1" key="1">
    <citation type="submission" date="2018-05" db="EMBL/GenBank/DDBJ databases">
        <authorList>
            <person name="Lanie J.A."/>
            <person name="Ng W.-L."/>
            <person name="Kazmierczak K.M."/>
            <person name="Andrzejewski T.M."/>
            <person name="Davidsen T.M."/>
            <person name="Wayne K.J."/>
            <person name="Tettelin H."/>
            <person name="Glass J.I."/>
            <person name="Rusch D."/>
            <person name="Podicherti R."/>
            <person name="Tsui H.-C.T."/>
            <person name="Winkler M.E."/>
        </authorList>
    </citation>
    <scope>NUCLEOTIDE SEQUENCE</scope>
</reference>
<evidence type="ECO:0000313" key="1">
    <source>
        <dbReference type="EMBL" id="SVB78865.1"/>
    </source>
</evidence>
<feature type="non-terminal residue" evidence="1">
    <location>
        <position position="1"/>
    </location>
</feature>
<organism evidence="1">
    <name type="scientific">marine metagenome</name>
    <dbReference type="NCBI Taxonomy" id="408172"/>
    <lineage>
        <taxon>unclassified sequences</taxon>
        <taxon>metagenomes</taxon>
        <taxon>ecological metagenomes</taxon>
    </lineage>
</organism>
<name>A0A382GVH8_9ZZZZ</name>
<gene>
    <name evidence="1" type="ORF">METZ01_LOCUS231719</name>
</gene>
<protein>
    <submittedName>
        <fullName evidence="1">Uncharacterized protein</fullName>
    </submittedName>
</protein>
<sequence>VRDTSKIEVEANIFSSLTDSLIDPVGAFRTAKFGVEI</sequence>
<proteinExistence type="predicted"/>
<dbReference type="AlphaFoldDB" id="A0A382GVH8"/>
<dbReference type="EMBL" id="UINC01057567">
    <property type="protein sequence ID" value="SVB78865.1"/>
    <property type="molecule type" value="Genomic_DNA"/>
</dbReference>